<dbReference type="SUPFAM" id="SSF48452">
    <property type="entry name" value="TPR-like"/>
    <property type="match status" value="1"/>
</dbReference>
<dbReference type="STRING" id="10228.B3RWD6"/>
<dbReference type="SUPFAM" id="SSF48439">
    <property type="entry name" value="Protein prenylyltransferase"/>
    <property type="match status" value="1"/>
</dbReference>
<reference evidence="1 2" key="1">
    <citation type="journal article" date="2008" name="Nature">
        <title>The Trichoplax genome and the nature of placozoans.</title>
        <authorList>
            <person name="Srivastava M."/>
            <person name="Begovic E."/>
            <person name="Chapman J."/>
            <person name="Putnam N.H."/>
            <person name="Hellsten U."/>
            <person name="Kawashima T."/>
            <person name="Kuo A."/>
            <person name="Mitros T."/>
            <person name="Salamov A."/>
            <person name="Carpenter M.L."/>
            <person name="Signorovitch A.Y."/>
            <person name="Moreno M.A."/>
            <person name="Kamm K."/>
            <person name="Grimwood J."/>
            <person name="Schmutz J."/>
            <person name="Shapiro H."/>
            <person name="Grigoriev I.V."/>
            <person name="Buss L.W."/>
            <person name="Schierwater B."/>
            <person name="Dellaporta S.L."/>
            <person name="Rokhsar D.S."/>
        </authorList>
    </citation>
    <scope>NUCLEOTIDE SEQUENCE [LARGE SCALE GENOMIC DNA]</scope>
    <source>
        <strain evidence="1 2">Grell-BS-1999</strain>
    </source>
</reference>
<dbReference type="AlphaFoldDB" id="B3RWD6"/>
<dbReference type="PANTHER" id="PTHR15254">
    <property type="entry name" value="FANCONI ANEMIA GROUP G PROTEIN FAMILY MEMBER"/>
    <property type="match status" value="1"/>
</dbReference>
<dbReference type="InterPro" id="IPR011990">
    <property type="entry name" value="TPR-like_helical_dom_sf"/>
</dbReference>
<dbReference type="InterPro" id="IPR039684">
    <property type="entry name" value="FANCG"/>
</dbReference>
<dbReference type="PhylomeDB" id="B3RWD6"/>
<evidence type="ECO:0000313" key="1">
    <source>
        <dbReference type="EMBL" id="EDV25118.1"/>
    </source>
</evidence>
<dbReference type="HOGENOM" id="CLU_437653_0_0_1"/>
<dbReference type="EMBL" id="DS985245">
    <property type="protein sequence ID" value="EDV25118.1"/>
    <property type="molecule type" value="Genomic_DNA"/>
</dbReference>
<dbReference type="InterPro" id="IPR019734">
    <property type="entry name" value="TPR_rpt"/>
</dbReference>
<keyword evidence="2" id="KW-1185">Reference proteome</keyword>
<gene>
    <name evidence="1" type="ORF">TRIADDRAFT_56712</name>
</gene>
<accession>B3RWD6</accession>
<dbReference type="Gene3D" id="1.25.40.10">
    <property type="entry name" value="Tetratricopeptide repeat domain"/>
    <property type="match status" value="2"/>
</dbReference>
<dbReference type="KEGG" id="tad:TRIADDRAFT_56712"/>
<dbReference type="CTD" id="6753776"/>
<dbReference type="Pfam" id="PF13374">
    <property type="entry name" value="TPR_10"/>
    <property type="match status" value="1"/>
</dbReference>
<protein>
    <submittedName>
        <fullName evidence="1">Uncharacterized protein</fullName>
    </submittedName>
</protein>
<dbReference type="GO" id="GO:0036297">
    <property type="term" value="P:interstrand cross-link repair"/>
    <property type="evidence" value="ECO:0007669"/>
    <property type="project" value="InterPro"/>
</dbReference>
<dbReference type="GeneID" id="6753776"/>
<dbReference type="GO" id="GO:0043240">
    <property type="term" value="C:Fanconi anaemia nuclear complex"/>
    <property type="evidence" value="ECO:0000318"/>
    <property type="project" value="GO_Central"/>
</dbReference>
<dbReference type="eggNOG" id="ENOG502SFR7">
    <property type="taxonomic scope" value="Eukaryota"/>
</dbReference>
<sequence length="625" mass="71281">MDNKKQILAWDYYKQGKFSDSFAILNEVHFPTFDSEEIKVQNNKLACRAQSFLLGQDDQNATDILQDLSKLIEIISGLPLKNVMIMRCSLSATINRCILHLQCQSVTPIDELVTELTNCLRSIALVLTEQDIKTDNADDDIGLVAKNIFSWVSGNGDLMIELVPDLWNAYCIMSALLLIKDKYDTASKLLDLLQPSYLDSTEMLESKRDVYTAIKWLACEEINFFYKEILCLQQLTQEISDPTVVHVLQGFNSYKLNRIDQALDYFKVVCSQPNEVYKATAFNMIGCCFASQKKYITALLNYKEALSISIDNVEPLLNIAKIFRVTGAKEKEVQMLQYLADVLHLSVAPDISIIYRLAITSLLCNCQYDDALIICNYLVSIMEEKVGHIEDEIEKLRSSSSYMPVTSDANPSKKRKVTKESLSTNNNIRLFLQVLLMKADALYHQKQFEEASQLFTKALQIVNKVLPMSYRLHMQDDLVVGDPNGYFASIAKIKSRILNNIALIKINQGKLSDGLKLLQDSFHFNEANREAAYNCTILLFMLERQRDACFSWLKYRKVATNVEDDEERSNTELRDKLMLLRSSEVSQEDASFRVSDYMALQLDIHCLEVLNKIQKTSKGRNVIAL</sequence>
<dbReference type="GO" id="GO:0006974">
    <property type="term" value="P:DNA damage response"/>
    <property type="evidence" value="ECO:0000318"/>
    <property type="project" value="GO_Central"/>
</dbReference>
<evidence type="ECO:0000313" key="2">
    <source>
        <dbReference type="Proteomes" id="UP000009022"/>
    </source>
</evidence>
<organism evidence="1 2">
    <name type="scientific">Trichoplax adhaerens</name>
    <name type="common">Trichoplax reptans</name>
    <dbReference type="NCBI Taxonomy" id="10228"/>
    <lineage>
        <taxon>Eukaryota</taxon>
        <taxon>Metazoa</taxon>
        <taxon>Placozoa</taxon>
        <taxon>Uniplacotomia</taxon>
        <taxon>Trichoplacea</taxon>
        <taxon>Trichoplacidae</taxon>
        <taxon>Trichoplax</taxon>
    </lineage>
</organism>
<dbReference type="RefSeq" id="XP_002113008.1">
    <property type="nucleotide sequence ID" value="XM_002112972.1"/>
</dbReference>
<dbReference type="InParanoid" id="B3RWD6"/>
<name>B3RWD6_TRIAD</name>
<dbReference type="SMART" id="SM00028">
    <property type="entry name" value="TPR"/>
    <property type="match status" value="3"/>
</dbReference>
<proteinExistence type="predicted"/>
<dbReference type="PANTHER" id="PTHR15254:SF2">
    <property type="entry name" value="FANCONI ANEMIA GROUP G PROTEIN"/>
    <property type="match status" value="1"/>
</dbReference>
<dbReference type="Proteomes" id="UP000009022">
    <property type="component" value="Unassembled WGS sequence"/>
</dbReference>